<dbReference type="Proteomes" id="UP001153642">
    <property type="component" value="Unassembled WGS sequence"/>
</dbReference>
<protein>
    <recommendedName>
        <fullName evidence="4">LSU ribosomal protein L21p</fullName>
    </recommendedName>
</protein>
<accession>A0ABT6FTR6</accession>
<name>A0ABT6FTR6_9FLAO</name>
<keyword evidence="1" id="KW-0472">Membrane</keyword>
<dbReference type="EMBL" id="JAPMUA010000004">
    <property type="protein sequence ID" value="MDG3586668.1"/>
    <property type="molecule type" value="Genomic_DNA"/>
</dbReference>
<gene>
    <name evidence="2" type="ORF">OSR52_12395</name>
</gene>
<proteinExistence type="predicted"/>
<evidence type="ECO:0000256" key="1">
    <source>
        <dbReference type="SAM" id="Phobius"/>
    </source>
</evidence>
<organism evidence="2 3">
    <name type="scientific">Galbibacter pacificus</name>
    <dbReference type="NCBI Taxonomy" id="2996052"/>
    <lineage>
        <taxon>Bacteria</taxon>
        <taxon>Pseudomonadati</taxon>
        <taxon>Bacteroidota</taxon>
        <taxon>Flavobacteriia</taxon>
        <taxon>Flavobacteriales</taxon>
        <taxon>Flavobacteriaceae</taxon>
        <taxon>Galbibacter</taxon>
    </lineage>
</organism>
<keyword evidence="1" id="KW-1133">Transmembrane helix</keyword>
<evidence type="ECO:0008006" key="4">
    <source>
        <dbReference type="Google" id="ProtNLM"/>
    </source>
</evidence>
<keyword evidence="1" id="KW-0812">Transmembrane</keyword>
<sequence length="162" mass="17948">MNWCLIIPLIVGLICAILGYLLGRLSSGNNNAEIDAWKKKYAKLEADLADCRSKLSTQPAVAVIPFDAGLAKSVFGKAIKQDDLKIIEGIGPKIEKLFQKHGIVTWKALSECRVEKCQEILDSGGKAFEIHRPGTWPKQAQLAYEGKWAELLKWQDELKGGK</sequence>
<dbReference type="RefSeq" id="WP_277900394.1">
    <property type="nucleotide sequence ID" value="NZ_JAPMUA010000004.1"/>
</dbReference>
<keyword evidence="3" id="KW-1185">Reference proteome</keyword>
<feature type="transmembrane region" description="Helical" evidence="1">
    <location>
        <begin position="6"/>
        <end position="23"/>
    </location>
</feature>
<evidence type="ECO:0000313" key="3">
    <source>
        <dbReference type="Proteomes" id="UP001153642"/>
    </source>
</evidence>
<reference evidence="2" key="1">
    <citation type="submission" date="2022-11" db="EMBL/GenBank/DDBJ databases">
        <title>High-quality draft genome sequence of Galbibacter sp. strain CMA-7.</title>
        <authorList>
            <person name="Wei L."/>
            <person name="Dong C."/>
            <person name="Shao Z."/>
        </authorList>
    </citation>
    <scope>NUCLEOTIDE SEQUENCE</scope>
    <source>
        <strain evidence="2">CMA-7</strain>
    </source>
</reference>
<evidence type="ECO:0000313" key="2">
    <source>
        <dbReference type="EMBL" id="MDG3586668.1"/>
    </source>
</evidence>
<comment type="caution">
    <text evidence="2">The sequence shown here is derived from an EMBL/GenBank/DDBJ whole genome shotgun (WGS) entry which is preliminary data.</text>
</comment>